<dbReference type="InterPro" id="IPR000742">
    <property type="entry name" value="EGF"/>
</dbReference>
<dbReference type="GO" id="GO:0005509">
    <property type="term" value="F:calcium ion binding"/>
    <property type="evidence" value="ECO:0007669"/>
    <property type="project" value="InterPro"/>
</dbReference>
<dbReference type="AlphaFoldDB" id="A0AAQ3JR27"/>
<evidence type="ECO:0000256" key="14">
    <source>
        <dbReference type="SAM" id="Phobius"/>
    </source>
</evidence>
<sequence length="921" mass="100653">MDGLVLLLFVLLSGALMVEAVAAPTSDDTSFHPPSNCSTSCGSIRVPYPFGIAPDCARPGFNLTCNQDAYQPKLLLADGTTEVVSLSLDNPFLDVRIGITTMSVDTDSVTGVWWVPPIGAPYALSYANASVTLTVIGCSAIAYLLDLDTNNTVGVCITTCATREIAEAMEGAPCNGVGCCQTTLSSSVRSFGIHLARINRSRHLEEPSNIKAFVSNDQSYTFMKEDLFSVDTVNGDTSAPGILQWAIAGELSCEHAKINRTSYACLGNNSVCSDDITRGLGYYCACSAGYEGNPYIRDGCKVSTTSAVTSTSSRPEPNCTTTCGNITVPFPFGLVPGCYMNEYFHMECTSNLLRFHDATIGNFYVIEIQLDEGQVRMRTAEQSQNQTLKKEGIVSSSPYTFAAEWVIGNSSCNESKNGSSYACISRNNECQDVAITADRLGYRCKCASGYKGNAYISDGCEDINECEHPDRTCSGICINYAGGHACCPPGSQIDSEKKCIPQRVQGQTVMLGVATGVSSGISILIVIIVAVFLNKKLKQIKLQRTKERNFSQNHGLLLQKLISTNDVNADRTQIFSLEELEKATNNFDATRIVGQGGHGTVYKGILSDQRVVAIKKPKITVKRVTDQFINEVAILSQINHRNVVKLYGCCLETEVPLLVYEYITNGTLADHLHVHSSSLSWEARLRIASEIVGALAYLHSAASISIYHRDVKTSNVLLDDALIAKVSDFGASKPVPLDHTHLTTAIQGTHGYLDPEYYHTRHLTEKSDVYSFGVILVELLTGMKPVSSTVFGEKNLAMYFNWALKSNCALEFLEARVRAEGAKEQLGEVVLLAGECLRLRGAERPSMKEVEIRILALIRGKEKKQDRMSCDYSEETEHPFDGGCCHAEEHSDSNLTHRTREDATRCHSLEEEFMLSLNYPR</sequence>
<evidence type="ECO:0000256" key="1">
    <source>
        <dbReference type="ARBA" id="ARBA00004479"/>
    </source>
</evidence>
<evidence type="ECO:0000259" key="16">
    <source>
        <dbReference type="PROSITE" id="PS50011"/>
    </source>
</evidence>
<dbReference type="InterPro" id="IPR009030">
    <property type="entry name" value="Growth_fac_rcpt_cys_sf"/>
</dbReference>
<dbReference type="Gene3D" id="3.30.200.20">
    <property type="entry name" value="Phosphorylase Kinase, domain 1"/>
    <property type="match status" value="1"/>
</dbReference>
<keyword evidence="9 14" id="KW-1133">Transmembrane helix</keyword>
<evidence type="ECO:0000313" key="18">
    <source>
        <dbReference type="Proteomes" id="UP001327560"/>
    </source>
</evidence>
<evidence type="ECO:0000256" key="2">
    <source>
        <dbReference type="ARBA" id="ARBA00022527"/>
    </source>
</evidence>
<dbReference type="PROSITE" id="PS00107">
    <property type="entry name" value="PROTEIN_KINASE_ATP"/>
    <property type="match status" value="1"/>
</dbReference>
<dbReference type="Gene3D" id="2.10.25.10">
    <property type="entry name" value="Laminin"/>
    <property type="match status" value="1"/>
</dbReference>
<dbReference type="Pfam" id="PF13947">
    <property type="entry name" value="GUB_WAK_bind"/>
    <property type="match status" value="2"/>
</dbReference>
<dbReference type="PROSITE" id="PS50011">
    <property type="entry name" value="PROTEIN_KINASE_DOM"/>
    <property type="match status" value="1"/>
</dbReference>
<dbReference type="GO" id="GO:0005886">
    <property type="term" value="C:plasma membrane"/>
    <property type="evidence" value="ECO:0007669"/>
    <property type="project" value="TreeGrafter"/>
</dbReference>
<feature type="chain" id="PRO_5043043665" evidence="15">
    <location>
        <begin position="23"/>
        <end position="921"/>
    </location>
</feature>
<keyword evidence="12" id="KW-0325">Glycoprotein</keyword>
<evidence type="ECO:0000256" key="3">
    <source>
        <dbReference type="ARBA" id="ARBA00022679"/>
    </source>
</evidence>
<evidence type="ECO:0000313" key="17">
    <source>
        <dbReference type="EMBL" id="WOK94683.1"/>
    </source>
</evidence>
<dbReference type="SUPFAM" id="SSF57184">
    <property type="entry name" value="Growth factor receptor domain"/>
    <property type="match status" value="1"/>
</dbReference>
<evidence type="ECO:0000256" key="15">
    <source>
        <dbReference type="SAM" id="SignalP"/>
    </source>
</evidence>
<dbReference type="SMART" id="SM00181">
    <property type="entry name" value="EGF"/>
    <property type="match status" value="3"/>
</dbReference>
<dbReference type="GO" id="GO:0007166">
    <property type="term" value="P:cell surface receptor signaling pathway"/>
    <property type="evidence" value="ECO:0007669"/>
    <property type="project" value="InterPro"/>
</dbReference>
<dbReference type="Pfam" id="PF07714">
    <property type="entry name" value="PK_Tyr_Ser-Thr"/>
    <property type="match status" value="1"/>
</dbReference>
<dbReference type="PANTHER" id="PTHR27005">
    <property type="entry name" value="WALL-ASSOCIATED RECEPTOR KINASE-LIKE 21"/>
    <property type="match status" value="1"/>
</dbReference>
<feature type="signal peptide" evidence="15">
    <location>
        <begin position="1"/>
        <end position="22"/>
    </location>
</feature>
<dbReference type="InterPro" id="IPR045274">
    <property type="entry name" value="WAK-like"/>
</dbReference>
<dbReference type="InterPro" id="IPR025287">
    <property type="entry name" value="WAK_GUB"/>
</dbReference>
<dbReference type="Gene3D" id="1.10.510.10">
    <property type="entry name" value="Transferase(Phosphotransferase) domain 1"/>
    <property type="match status" value="1"/>
</dbReference>
<dbReference type="InterPro" id="IPR001881">
    <property type="entry name" value="EGF-like_Ca-bd_dom"/>
</dbReference>
<dbReference type="SUPFAM" id="SSF56112">
    <property type="entry name" value="Protein kinase-like (PK-like)"/>
    <property type="match status" value="1"/>
</dbReference>
<evidence type="ECO:0000256" key="9">
    <source>
        <dbReference type="ARBA" id="ARBA00022989"/>
    </source>
</evidence>
<keyword evidence="4 14" id="KW-0812">Transmembrane</keyword>
<dbReference type="SMART" id="SM00179">
    <property type="entry name" value="EGF_CA"/>
    <property type="match status" value="1"/>
</dbReference>
<keyword evidence="3" id="KW-0808">Transferase</keyword>
<evidence type="ECO:0000256" key="13">
    <source>
        <dbReference type="PROSITE-ProRule" id="PRU10141"/>
    </source>
</evidence>
<keyword evidence="2" id="KW-0723">Serine/threonine-protein kinase</keyword>
<feature type="transmembrane region" description="Helical" evidence="14">
    <location>
        <begin position="509"/>
        <end position="533"/>
    </location>
</feature>
<reference evidence="17 18" key="1">
    <citation type="submission" date="2023-10" db="EMBL/GenBank/DDBJ databases">
        <title>Chromosome-scale genome assembly provides insights into flower coloration mechanisms of Canna indica.</title>
        <authorList>
            <person name="Li C."/>
        </authorList>
    </citation>
    <scope>NUCLEOTIDE SEQUENCE [LARGE SCALE GENOMIC DNA]</scope>
    <source>
        <tissue evidence="17">Flower</tissue>
    </source>
</reference>
<evidence type="ECO:0000256" key="12">
    <source>
        <dbReference type="ARBA" id="ARBA00023180"/>
    </source>
</evidence>
<protein>
    <submittedName>
        <fullName evidence="17">Wall-associated receptor kinase 3-like</fullName>
    </submittedName>
</protein>
<evidence type="ECO:0000256" key="4">
    <source>
        <dbReference type="ARBA" id="ARBA00022692"/>
    </source>
</evidence>
<dbReference type="InterPro" id="IPR017441">
    <property type="entry name" value="Protein_kinase_ATP_BS"/>
</dbReference>
<evidence type="ECO:0000256" key="11">
    <source>
        <dbReference type="ARBA" id="ARBA00023157"/>
    </source>
</evidence>
<dbReference type="PANTHER" id="PTHR27005:SF283">
    <property type="entry name" value="OS02G0633066 PROTEIN"/>
    <property type="match status" value="1"/>
</dbReference>
<evidence type="ECO:0000256" key="7">
    <source>
        <dbReference type="ARBA" id="ARBA00022777"/>
    </source>
</evidence>
<accession>A0AAQ3JR27</accession>
<feature type="binding site" evidence="13">
    <location>
        <position position="616"/>
    </location>
    <ligand>
        <name>ATP</name>
        <dbReference type="ChEBI" id="CHEBI:30616"/>
    </ligand>
</feature>
<keyword evidence="5 15" id="KW-0732">Signal</keyword>
<dbReference type="InterPro" id="IPR001245">
    <property type="entry name" value="Ser-Thr/Tyr_kinase_cat_dom"/>
</dbReference>
<keyword evidence="18" id="KW-1185">Reference proteome</keyword>
<evidence type="ECO:0000256" key="5">
    <source>
        <dbReference type="ARBA" id="ARBA00022729"/>
    </source>
</evidence>
<dbReference type="GO" id="GO:0030247">
    <property type="term" value="F:polysaccharide binding"/>
    <property type="evidence" value="ECO:0007669"/>
    <property type="project" value="InterPro"/>
</dbReference>
<organism evidence="17 18">
    <name type="scientific">Canna indica</name>
    <name type="common">Indian-shot</name>
    <dbReference type="NCBI Taxonomy" id="4628"/>
    <lineage>
        <taxon>Eukaryota</taxon>
        <taxon>Viridiplantae</taxon>
        <taxon>Streptophyta</taxon>
        <taxon>Embryophyta</taxon>
        <taxon>Tracheophyta</taxon>
        <taxon>Spermatophyta</taxon>
        <taxon>Magnoliopsida</taxon>
        <taxon>Liliopsida</taxon>
        <taxon>Zingiberales</taxon>
        <taxon>Cannaceae</taxon>
        <taxon>Canna</taxon>
    </lineage>
</organism>
<keyword evidence="8 13" id="KW-0067">ATP-binding</keyword>
<keyword evidence="11" id="KW-1015">Disulfide bond</keyword>
<dbReference type="FunFam" id="3.30.200.20:FF:000043">
    <property type="entry name" value="Wall-associated receptor kinase 2"/>
    <property type="match status" value="1"/>
</dbReference>
<keyword evidence="10 14" id="KW-0472">Membrane</keyword>
<keyword evidence="6 13" id="KW-0547">Nucleotide-binding</keyword>
<feature type="domain" description="Protein kinase" evidence="16">
    <location>
        <begin position="587"/>
        <end position="858"/>
    </location>
</feature>
<keyword evidence="17" id="KW-0675">Receptor</keyword>
<dbReference type="InterPro" id="IPR011009">
    <property type="entry name" value="Kinase-like_dom_sf"/>
</dbReference>
<dbReference type="InterPro" id="IPR000719">
    <property type="entry name" value="Prot_kinase_dom"/>
</dbReference>
<dbReference type="Proteomes" id="UP001327560">
    <property type="component" value="Chromosome 1"/>
</dbReference>
<dbReference type="EMBL" id="CP136890">
    <property type="protein sequence ID" value="WOK94683.1"/>
    <property type="molecule type" value="Genomic_DNA"/>
</dbReference>
<dbReference type="PROSITE" id="PS00108">
    <property type="entry name" value="PROTEIN_KINASE_ST"/>
    <property type="match status" value="1"/>
</dbReference>
<dbReference type="InterPro" id="IPR008271">
    <property type="entry name" value="Ser/Thr_kinase_AS"/>
</dbReference>
<dbReference type="CDD" id="cd00054">
    <property type="entry name" value="EGF_CA"/>
    <property type="match status" value="1"/>
</dbReference>
<name>A0AAQ3JR27_9LILI</name>
<dbReference type="GO" id="GO:0005524">
    <property type="term" value="F:ATP binding"/>
    <property type="evidence" value="ECO:0007669"/>
    <property type="project" value="UniProtKB-UniRule"/>
</dbReference>
<evidence type="ECO:0000256" key="6">
    <source>
        <dbReference type="ARBA" id="ARBA00022741"/>
    </source>
</evidence>
<gene>
    <name evidence="17" type="ORF">Cni_G03388</name>
</gene>
<keyword evidence="7 17" id="KW-0418">Kinase</keyword>
<evidence type="ECO:0000256" key="10">
    <source>
        <dbReference type="ARBA" id="ARBA00023136"/>
    </source>
</evidence>
<evidence type="ECO:0000256" key="8">
    <source>
        <dbReference type="ARBA" id="ARBA00022840"/>
    </source>
</evidence>
<dbReference type="SMART" id="SM00220">
    <property type="entry name" value="S_TKc"/>
    <property type="match status" value="1"/>
</dbReference>
<dbReference type="GO" id="GO:0004674">
    <property type="term" value="F:protein serine/threonine kinase activity"/>
    <property type="evidence" value="ECO:0007669"/>
    <property type="project" value="UniProtKB-KW"/>
</dbReference>
<proteinExistence type="predicted"/>
<comment type="subcellular location">
    <subcellularLocation>
        <location evidence="1">Membrane</location>
        <topology evidence="1">Single-pass type I membrane protein</topology>
    </subcellularLocation>
</comment>
<dbReference type="FunFam" id="1.10.510.10:FF:000084">
    <property type="entry name" value="Wall-associated receptor kinase 2"/>
    <property type="match status" value="1"/>
</dbReference>